<evidence type="ECO:0000256" key="5">
    <source>
        <dbReference type="ARBA" id="ARBA00046315"/>
    </source>
</evidence>
<keyword evidence="12" id="KW-1185">Reference proteome</keyword>
<feature type="compositionally biased region" description="Polar residues" evidence="10">
    <location>
        <begin position="1"/>
        <end position="20"/>
    </location>
</feature>
<dbReference type="GO" id="GO:0019450">
    <property type="term" value="P:L-cysteine catabolic process to pyruvate"/>
    <property type="evidence" value="ECO:0007669"/>
    <property type="project" value="TreeGrafter"/>
</dbReference>
<dbReference type="Proteomes" id="UP000199615">
    <property type="component" value="Unassembled WGS sequence"/>
</dbReference>
<dbReference type="AlphaFoldDB" id="A0A1H8XAA6"/>
<dbReference type="PIRSF" id="PIRSF001434">
    <property type="entry name" value="CGS"/>
    <property type="match status" value="1"/>
</dbReference>
<evidence type="ECO:0000256" key="9">
    <source>
        <dbReference type="RuleBase" id="RU362118"/>
    </source>
</evidence>
<evidence type="ECO:0000256" key="7">
    <source>
        <dbReference type="ARBA" id="ARBA00047625"/>
    </source>
</evidence>
<evidence type="ECO:0000256" key="4">
    <source>
        <dbReference type="ARBA" id="ARBA00023239"/>
    </source>
</evidence>
<evidence type="ECO:0000256" key="2">
    <source>
        <dbReference type="ARBA" id="ARBA00009077"/>
    </source>
</evidence>
<gene>
    <name evidence="11" type="ORF">SAMN05444123_11824</name>
</gene>
<dbReference type="NCBIfam" id="TIGR01324">
    <property type="entry name" value="cysta_beta_ly_B"/>
    <property type="match status" value="1"/>
</dbReference>
<name>A0A1H8XAA6_9BRAD</name>
<dbReference type="GO" id="GO:0047804">
    <property type="term" value="F:cysteine-S-conjugate beta-lyase activity"/>
    <property type="evidence" value="ECO:0007669"/>
    <property type="project" value="UniProtKB-EC"/>
</dbReference>
<comment type="cofactor">
    <cofactor evidence="1 9">
        <name>pyridoxal 5'-phosphate</name>
        <dbReference type="ChEBI" id="CHEBI:597326"/>
    </cofactor>
</comment>
<dbReference type="InterPro" id="IPR006233">
    <property type="entry name" value="Cys_b_lyase_bac"/>
</dbReference>
<comment type="catalytic activity">
    <reaction evidence="7">
        <text>an S-substituted L-cysteine + H2O = a thiol + pyruvate + NH4(+)</text>
        <dbReference type="Rhea" id="RHEA:18121"/>
        <dbReference type="ChEBI" id="CHEBI:15361"/>
        <dbReference type="ChEBI" id="CHEBI:15377"/>
        <dbReference type="ChEBI" id="CHEBI:28938"/>
        <dbReference type="ChEBI" id="CHEBI:29256"/>
        <dbReference type="ChEBI" id="CHEBI:58717"/>
        <dbReference type="EC" id="4.4.1.13"/>
    </reaction>
</comment>
<evidence type="ECO:0000256" key="10">
    <source>
        <dbReference type="SAM" id="MobiDB-lite"/>
    </source>
</evidence>
<dbReference type="SUPFAM" id="SSF53383">
    <property type="entry name" value="PLP-dependent transferases"/>
    <property type="match status" value="1"/>
</dbReference>
<feature type="modified residue" description="N6-(pyridoxal phosphate)lysine" evidence="8">
    <location>
        <position position="214"/>
    </location>
</feature>
<dbReference type="OrthoDB" id="9790858at2"/>
<keyword evidence="4 11" id="KW-0456">Lyase</keyword>
<feature type="region of interest" description="Disordered" evidence="10">
    <location>
        <begin position="1"/>
        <end position="34"/>
    </location>
</feature>
<protein>
    <submittedName>
        <fullName evidence="11">Cystathionine beta-lyase</fullName>
    </submittedName>
</protein>
<comment type="similarity">
    <text evidence="2 9">Belongs to the trans-sulfuration enzymes family.</text>
</comment>
<dbReference type="Pfam" id="PF01053">
    <property type="entry name" value="Cys_Met_Meta_PP"/>
    <property type="match status" value="1"/>
</dbReference>
<dbReference type="Gene3D" id="3.90.1150.10">
    <property type="entry name" value="Aspartate Aminotransferase, domain 1"/>
    <property type="match status" value="1"/>
</dbReference>
<dbReference type="PANTHER" id="PTHR43500:SF1">
    <property type="entry name" value="CYSTATHIONINE BETA-LYASE-RELATED"/>
    <property type="match status" value="1"/>
</dbReference>
<proteinExistence type="inferred from homology"/>
<keyword evidence="3 8" id="KW-0663">Pyridoxal phosphate</keyword>
<organism evidence="11 12">
    <name type="scientific">Rhodopseudomonas pseudopalustris</name>
    <dbReference type="NCBI Taxonomy" id="1513892"/>
    <lineage>
        <taxon>Bacteria</taxon>
        <taxon>Pseudomonadati</taxon>
        <taxon>Pseudomonadota</taxon>
        <taxon>Alphaproteobacteria</taxon>
        <taxon>Hyphomicrobiales</taxon>
        <taxon>Nitrobacteraceae</taxon>
        <taxon>Rhodopseudomonas</taxon>
    </lineage>
</organism>
<dbReference type="InterPro" id="IPR000277">
    <property type="entry name" value="Cys/Met-Metab_PyrdxlP-dep_enz"/>
</dbReference>
<evidence type="ECO:0000313" key="12">
    <source>
        <dbReference type="Proteomes" id="UP000199615"/>
    </source>
</evidence>
<dbReference type="FunFam" id="3.40.640.10:FF:000046">
    <property type="entry name" value="Cystathionine gamma-lyase"/>
    <property type="match status" value="1"/>
</dbReference>
<evidence type="ECO:0000256" key="8">
    <source>
        <dbReference type="PIRSR" id="PIRSR001434-2"/>
    </source>
</evidence>
<dbReference type="GO" id="GO:0019346">
    <property type="term" value="P:transsulfuration"/>
    <property type="evidence" value="ECO:0007669"/>
    <property type="project" value="InterPro"/>
</dbReference>
<dbReference type="Gene3D" id="3.40.640.10">
    <property type="entry name" value="Type I PLP-dependent aspartate aminotransferase-like (Major domain)"/>
    <property type="match status" value="1"/>
</dbReference>
<comment type="pathway">
    <text evidence="5">Amino-acid biosynthesis; L-methionine biosynthesis via de novo pathway; L-homocysteine from L-cystathionine: step 1/1.</text>
</comment>
<dbReference type="RefSeq" id="WP_092686290.1">
    <property type="nucleotide sequence ID" value="NZ_FODT01000018.1"/>
</dbReference>
<evidence type="ECO:0000256" key="1">
    <source>
        <dbReference type="ARBA" id="ARBA00001933"/>
    </source>
</evidence>
<reference evidence="12" key="1">
    <citation type="submission" date="2016-10" db="EMBL/GenBank/DDBJ databases">
        <authorList>
            <person name="Varghese N."/>
            <person name="Submissions S."/>
        </authorList>
    </citation>
    <scope>NUCLEOTIDE SEQUENCE [LARGE SCALE GENOMIC DNA]</scope>
    <source>
        <strain evidence="12">DSM 123</strain>
    </source>
</reference>
<dbReference type="InterPro" id="IPR015424">
    <property type="entry name" value="PyrdxlP-dep_Trfase"/>
</dbReference>
<accession>A0A1H8XAA6</accession>
<dbReference type="PANTHER" id="PTHR43500">
    <property type="entry name" value="CYSTATHIONINE BETA-LYASE-RELATED"/>
    <property type="match status" value="1"/>
</dbReference>
<dbReference type="EMBL" id="FODT01000018">
    <property type="protein sequence ID" value="SEP36779.1"/>
    <property type="molecule type" value="Genomic_DNA"/>
</dbReference>
<evidence type="ECO:0000256" key="6">
    <source>
        <dbReference type="ARBA" id="ARBA00047517"/>
    </source>
</evidence>
<evidence type="ECO:0000256" key="3">
    <source>
        <dbReference type="ARBA" id="ARBA00022898"/>
    </source>
</evidence>
<dbReference type="PROSITE" id="PS00868">
    <property type="entry name" value="CYS_MET_METAB_PP"/>
    <property type="match status" value="1"/>
</dbReference>
<dbReference type="InterPro" id="IPR015422">
    <property type="entry name" value="PyrdxlP-dep_Trfase_small"/>
</dbReference>
<dbReference type="InterPro" id="IPR015421">
    <property type="entry name" value="PyrdxlP-dep_Trfase_major"/>
</dbReference>
<sequence>MDPSNHDGTQPSLSPQTRLVTSGRDTKAQKGFVNPPVVRGSTVLYPTAEDLHAHRGEYSYGRHGTPTTKALQQALIELEGPQCAGVGLTPSGVSAISTALLAVLKAGDHVLVCDNTYRPTRLLCDQMLQRYGIETSYFDPLIGAGIAAHIRPNTAVVMVEAPGSQSFEMPDIPAIAAVAHAHGALVIDDNTWATPLYHRSLEQGVDISIQAGTKYIGGHSDIMFGTIAANKTAWPKIADAIRLLGVCAGPDDVFLALRGLRTLAVRLAQHQQSGLEMARWLGERPEVQRVLHPALESDPGHAIWKRDFTGASGLFSIVLQPAPQKAVDALLDTVKLFGMGYSWGGFESLVIPFDCASYRTATTWNPGGPALRLHVGLESVDDLKADLARGFEAFNASLR</sequence>
<dbReference type="InterPro" id="IPR054542">
    <property type="entry name" value="Cys_met_metab_PP"/>
</dbReference>
<evidence type="ECO:0000313" key="11">
    <source>
        <dbReference type="EMBL" id="SEP36779.1"/>
    </source>
</evidence>
<comment type="catalytic activity">
    <reaction evidence="6">
        <text>L,L-cystathionine + H2O = L-homocysteine + pyruvate + NH4(+)</text>
        <dbReference type="Rhea" id="RHEA:13965"/>
        <dbReference type="ChEBI" id="CHEBI:15361"/>
        <dbReference type="ChEBI" id="CHEBI:15377"/>
        <dbReference type="ChEBI" id="CHEBI:28938"/>
        <dbReference type="ChEBI" id="CHEBI:58161"/>
        <dbReference type="ChEBI" id="CHEBI:58199"/>
    </reaction>
</comment>
<dbReference type="GO" id="GO:0030170">
    <property type="term" value="F:pyridoxal phosphate binding"/>
    <property type="evidence" value="ECO:0007669"/>
    <property type="project" value="InterPro"/>
</dbReference>